<dbReference type="EMBL" id="QWDD01000001">
    <property type="protein sequence ID" value="RNJ49269.1"/>
    <property type="molecule type" value="Genomic_DNA"/>
</dbReference>
<evidence type="ECO:0000313" key="2">
    <source>
        <dbReference type="Proteomes" id="UP000268623"/>
    </source>
</evidence>
<dbReference type="OrthoDB" id="7595944at2"/>
<dbReference type="Proteomes" id="UP000268623">
    <property type="component" value="Unassembled WGS sequence"/>
</dbReference>
<evidence type="ECO:0000313" key="1">
    <source>
        <dbReference type="EMBL" id="RNJ49269.1"/>
    </source>
</evidence>
<proteinExistence type="predicted"/>
<reference evidence="1 2" key="1">
    <citation type="submission" date="2018-08" db="EMBL/GenBank/DDBJ databases">
        <title>Genome sequence of Methylocystis hirsuta CSC1, a methanotroph able to accumulate PHAs.</title>
        <authorList>
            <person name="Bordel S."/>
            <person name="Rodriguez E."/>
            <person name="Gancedo J."/>
            <person name="Munoz R."/>
        </authorList>
    </citation>
    <scope>NUCLEOTIDE SEQUENCE [LARGE SCALE GENOMIC DNA]</scope>
    <source>
        <strain evidence="1 2">CSC1</strain>
    </source>
</reference>
<dbReference type="AlphaFoldDB" id="A0A3M9XLV9"/>
<organism evidence="1 2">
    <name type="scientific">Methylocystis hirsuta</name>
    <dbReference type="NCBI Taxonomy" id="369798"/>
    <lineage>
        <taxon>Bacteria</taxon>
        <taxon>Pseudomonadati</taxon>
        <taxon>Pseudomonadota</taxon>
        <taxon>Alphaproteobacteria</taxon>
        <taxon>Hyphomicrobiales</taxon>
        <taxon>Methylocystaceae</taxon>
        <taxon>Methylocystis</taxon>
    </lineage>
</organism>
<protein>
    <submittedName>
        <fullName evidence="1">Uncharacterized protein</fullName>
    </submittedName>
</protein>
<accession>A0A3M9XLV9</accession>
<keyword evidence="2" id="KW-1185">Reference proteome</keyword>
<sequence>MPQPSKKYGETVCCAGVTADRRWKRLFPVRFRRLKGDNSFSRWDWVSFSYGRPKSDRRVESCHVHEESIAIEGRLKESERVRLLTPMLLGSAKAAAQNGQSLALIRPRNTRFLSKLKTAEEISEEREVFRLAARQPDMLDDEELAELEPTPYKFSFRFEDEDGAHHYHNGDWEAHAMFWRQSQETSTVDALQWMNHVFNEDYPKKGMVFALGNMAKRPQTWQLLGVIRLDETTQSELF</sequence>
<gene>
    <name evidence="1" type="ORF">D1O30_06320</name>
</gene>
<comment type="caution">
    <text evidence="1">The sequence shown here is derived from an EMBL/GenBank/DDBJ whole genome shotgun (WGS) entry which is preliminary data.</text>
</comment>
<name>A0A3M9XLV9_9HYPH</name>